<dbReference type="InterPro" id="IPR036291">
    <property type="entry name" value="NAD(P)-bd_dom_sf"/>
</dbReference>
<dbReference type="Pfam" id="PF03807">
    <property type="entry name" value="F420_oxidored"/>
    <property type="match status" value="1"/>
</dbReference>
<dbReference type="SUPFAM" id="SSF51735">
    <property type="entry name" value="NAD(P)-binding Rossmann-fold domains"/>
    <property type="match status" value="1"/>
</dbReference>
<evidence type="ECO:0000256" key="1">
    <source>
        <dbReference type="ARBA" id="ARBA00023002"/>
    </source>
</evidence>
<protein>
    <recommendedName>
        <fullName evidence="2">Pyrroline-5-carboxylate reductase catalytic N-terminal domain-containing protein</fullName>
    </recommendedName>
</protein>
<dbReference type="NCBIfam" id="TIGR01915">
    <property type="entry name" value="npdG"/>
    <property type="match status" value="1"/>
</dbReference>
<dbReference type="InterPro" id="IPR010185">
    <property type="entry name" value="NpdG"/>
</dbReference>
<evidence type="ECO:0000313" key="3">
    <source>
        <dbReference type="EMBL" id="SVB36634.1"/>
    </source>
</evidence>
<dbReference type="PANTHER" id="PTHR14239:SF0">
    <property type="entry name" value="F420-DEPENDENT NADP REDUCTASE"/>
    <property type="match status" value="1"/>
</dbReference>
<dbReference type="Gene3D" id="3.40.50.720">
    <property type="entry name" value="NAD(P)-binding Rossmann-like Domain"/>
    <property type="match status" value="1"/>
</dbReference>
<feature type="domain" description="Pyrroline-5-carboxylate reductase catalytic N-terminal" evidence="2">
    <location>
        <begin position="20"/>
        <end position="122"/>
    </location>
</feature>
<dbReference type="GO" id="GO:0005886">
    <property type="term" value="C:plasma membrane"/>
    <property type="evidence" value="ECO:0007669"/>
    <property type="project" value="TreeGrafter"/>
</dbReference>
<sequence length="240" mass="24842">MSEIKESTPDVPAALDISSIAVIGGTGGMGSALAWCWGRAGYKIFIGSRNAEKAELAADKLNTTLTGRSGLGEKIACGLSNQEAASLAQIIVLTVPFANHEAIIEGISSAVQGKIVVDTTVPLVPPKVSRVQLPKGGSVAKRTQEKLGKNVRVVSAFQTIAAAELAKDASNSGLVGEVLVCGNNVDARTCVISLVEAAGLKGWHAGPIDNSVVSESLTPVLIFLNKRYQMEGSGIRIVGH</sequence>
<keyword evidence="1" id="KW-0560">Oxidoreductase</keyword>
<dbReference type="AlphaFoldDB" id="A0A382DF75"/>
<dbReference type="GO" id="GO:0015677">
    <property type="term" value="P:copper ion import"/>
    <property type="evidence" value="ECO:0007669"/>
    <property type="project" value="TreeGrafter"/>
</dbReference>
<gene>
    <name evidence="3" type="ORF">METZ01_LOCUS189488</name>
</gene>
<dbReference type="GO" id="GO:0070967">
    <property type="term" value="F:coenzyme F420 binding"/>
    <property type="evidence" value="ECO:0007669"/>
    <property type="project" value="InterPro"/>
</dbReference>
<proteinExistence type="predicted"/>
<dbReference type="GO" id="GO:0008823">
    <property type="term" value="F:cupric reductase (NADH) activity"/>
    <property type="evidence" value="ECO:0007669"/>
    <property type="project" value="TreeGrafter"/>
</dbReference>
<dbReference type="GO" id="GO:0050661">
    <property type="term" value="F:NADP binding"/>
    <property type="evidence" value="ECO:0007669"/>
    <property type="project" value="InterPro"/>
</dbReference>
<dbReference type="GO" id="GO:0006740">
    <property type="term" value="P:NADPH regeneration"/>
    <property type="evidence" value="ECO:0007669"/>
    <property type="project" value="InterPro"/>
</dbReference>
<reference evidence="3" key="1">
    <citation type="submission" date="2018-05" db="EMBL/GenBank/DDBJ databases">
        <authorList>
            <person name="Lanie J.A."/>
            <person name="Ng W.-L."/>
            <person name="Kazmierczak K.M."/>
            <person name="Andrzejewski T.M."/>
            <person name="Davidsen T.M."/>
            <person name="Wayne K.J."/>
            <person name="Tettelin H."/>
            <person name="Glass J.I."/>
            <person name="Rusch D."/>
            <person name="Podicherti R."/>
            <person name="Tsui H.-C.T."/>
            <person name="Winkler M.E."/>
        </authorList>
    </citation>
    <scope>NUCLEOTIDE SEQUENCE</scope>
</reference>
<evidence type="ECO:0000259" key="2">
    <source>
        <dbReference type="Pfam" id="PF03807"/>
    </source>
</evidence>
<dbReference type="GO" id="GO:0016651">
    <property type="term" value="F:oxidoreductase activity, acting on NAD(P)H"/>
    <property type="evidence" value="ECO:0007669"/>
    <property type="project" value="InterPro"/>
</dbReference>
<dbReference type="GO" id="GO:0052851">
    <property type="term" value="F:ferric-chelate reductase (NADPH) activity"/>
    <property type="evidence" value="ECO:0007669"/>
    <property type="project" value="TreeGrafter"/>
</dbReference>
<dbReference type="PANTHER" id="PTHR14239">
    <property type="entry name" value="DUDULIN-RELATED"/>
    <property type="match status" value="1"/>
</dbReference>
<name>A0A382DF75_9ZZZZ</name>
<dbReference type="InterPro" id="IPR051267">
    <property type="entry name" value="STEAP_metalloreductase"/>
</dbReference>
<accession>A0A382DF75</accession>
<organism evidence="3">
    <name type="scientific">marine metagenome</name>
    <dbReference type="NCBI Taxonomy" id="408172"/>
    <lineage>
        <taxon>unclassified sequences</taxon>
        <taxon>metagenomes</taxon>
        <taxon>ecological metagenomes</taxon>
    </lineage>
</organism>
<dbReference type="InterPro" id="IPR028939">
    <property type="entry name" value="P5C_Rdtase_cat_N"/>
</dbReference>
<dbReference type="EMBL" id="UINC01038918">
    <property type="protein sequence ID" value="SVB36634.1"/>
    <property type="molecule type" value="Genomic_DNA"/>
</dbReference>